<dbReference type="PANTHER" id="PTHR43481:SF4">
    <property type="entry name" value="GLYCEROL-1-PHOSPHATE PHOSPHOHYDROLASE 1-RELATED"/>
    <property type="match status" value="1"/>
</dbReference>
<dbReference type="InterPro" id="IPR023198">
    <property type="entry name" value="PGP-like_dom2"/>
</dbReference>
<protein>
    <submittedName>
        <fullName evidence="1">HAD family phosphatase</fullName>
    </submittedName>
</protein>
<dbReference type="InterPro" id="IPR041492">
    <property type="entry name" value="HAD_2"/>
</dbReference>
<dbReference type="SFLD" id="SFLDS00003">
    <property type="entry name" value="Haloacid_Dehalogenase"/>
    <property type="match status" value="1"/>
</dbReference>
<dbReference type="Pfam" id="PF13419">
    <property type="entry name" value="HAD_2"/>
    <property type="match status" value="1"/>
</dbReference>
<dbReference type="EMBL" id="CP066832">
    <property type="protein sequence ID" value="QQM47500.1"/>
    <property type="molecule type" value="Genomic_DNA"/>
</dbReference>
<organism evidence="1 2">
    <name type="scientific">Streptomyces liliifuscus</name>
    <dbReference type="NCBI Taxonomy" id="2797636"/>
    <lineage>
        <taxon>Bacteria</taxon>
        <taxon>Bacillati</taxon>
        <taxon>Actinomycetota</taxon>
        <taxon>Actinomycetes</taxon>
        <taxon>Kitasatosporales</taxon>
        <taxon>Streptomycetaceae</taxon>
        <taxon>Streptomyces</taxon>
    </lineage>
</organism>
<dbReference type="Gene3D" id="1.10.150.240">
    <property type="entry name" value="Putative phosphatase, domain 2"/>
    <property type="match status" value="1"/>
</dbReference>
<keyword evidence="2" id="KW-1185">Reference proteome</keyword>
<dbReference type="NCBIfam" id="TIGR01509">
    <property type="entry name" value="HAD-SF-IA-v3"/>
    <property type="match status" value="1"/>
</dbReference>
<accession>A0A7T7L6U1</accession>
<dbReference type="SFLD" id="SFLDG01129">
    <property type="entry name" value="C1.5:_HAD__Beta-PGM__Phosphata"/>
    <property type="match status" value="1"/>
</dbReference>
<dbReference type="GO" id="GO:0050308">
    <property type="term" value="F:sugar-phosphatase activity"/>
    <property type="evidence" value="ECO:0007669"/>
    <property type="project" value="TreeGrafter"/>
</dbReference>
<gene>
    <name evidence="1" type="ORF">JEQ17_48965</name>
</gene>
<evidence type="ECO:0000313" key="1">
    <source>
        <dbReference type="EMBL" id="QQM47500.1"/>
    </source>
</evidence>
<sequence>MTVNLPPQPVPAADPTVDELLQDVDGVVVDWDGTVVDNAEIRLSALQQALASYGVDVDPQWYALNCGLPIREVIVRLAGPRTLPVEEIVPASRRLLLNGPPPRLIDSTMNLLRRAEALGLPRAVASAAAGVLIHPLIDRLDLGELLPVVVTAESVARGKPAPDAYLEAARLIGRAPSRCLAVDDAPDGITSALEAGMRVLAVRDGLLVPVPGLIPG</sequence>
<dbReference type="Gene3D" id="3.40.50.1000">
    <property type="entry name" value="HAD superfamily/HAD-like"/>
    <property type="match status" value="1"/>
</dbReference>
<dbReference type="InterPro" id="IPR036412">
    <property type="entry name" value="HAD-like_sf"/>
</dbReference>
<name>A0A7T7L6U1_9ACTN</name>
<proteinExistence type="predicted"/>
<reference evidence="1 2" key="1">
    <citation type="submission" date="2020-12" db="EMBL/GenBank/DDBJ databases">
        <title>A novel species.</title>
        <authorList>
            <person name="Li K."/>
        </authorList>
    </citation>
    <scope>NUCLEOTIDE SEQUENCE [LARGE SCALE GENOMIC DNA]</scope>
    <source>
        <strain evidence="1 2">ZYC-3</strain>
        <plasmid evidence="1 2">unnamed1</plasmid>
    </source>
</reference>
<dbReference type="KEGG" id="slf:JEQ17_48965"/>
<geneLocation type="plasmid" evidence="1 2">
    <name>unnamed1</name>
</geneLocation>
<dbReference type="SUPFAM" id="SSF56784">
    <property type="entry name" value="HAD-like"/>
    <property type="match status" value="1"/>
</dbReference>
<dbReference type="InterPro" id="IPR023214">
    <property type="entry name" value="HAD_sf"/>
</dbReference>
<dbReference type="InterPro" id="IPR006439">
    <property type="entry name" value="HAD-SF_hydro_IA"/>
</dbReference>
<dbReference type="PANTHER" id="PTHR43481">
    <property type="entry name" value="FRUCTOSE-1-PHOSPHATE PHOSPHATASE"/>
    <property type="match status" value="1"/>
</dbReference>
<dbReference type="RefSeq" id="WP_200402226.1">
    <property type="nucleotide sequence ID" value="NZ_CP066832.1"/>
</dbReference>
<dbReference type="AlphaFoldDB" id="A0A7T7L6U1"/>
<evidence type="ECO:0000313" key="2">
    <source>
        <dbReference type="Proteomes" id="UP000595636"/>
    </source>
</evidence>
<keyword evidence="1" id="KW-0614">Plasmid</keyword>
<dbReference type="Proteomes" id="UP000595636">
    <property type="component" value="Plasmid unnamed1"/>
</dbReference>
<dbReference type="InterPro" id="IPR051806">
    <property type="entry name" value="HAD-like_SPP"/>
</dbReference>